<organism evidence="2 3">
    <name type="scientific">Apiospora marii</name>
    <dbReference type="NCBI Taxonomy" id="335849"/>
    <lineage>
        <taxon>Eukaryota</taxon>
        <taxon>Fungi</taxon>
        <taxon>Dikarya</taxon>
        <taxon>Ascomycota</taxon>
        <taxon>Pezizomycotina</taxon>
        <taxon>Sordariomycetes</taxon>
        <taxon>Xylariomycetidae</taxon>
        <taxon>Amphisphaeriales</taxon>
        <taxon>Apiosporaceae</taxon>
        <taxon>Apiospora</taxon>
    </lineage>
</organism>
<sequence>MSGELMQPSNMASSVLDKAVATNSTSANQFRFFQRLPPELRMMIWGYALDLEKEHKEVYLNPRGVGPSNCFISPLLLVNWESRVVALRRYPDAHPVYRHLDPGSTPVPVGVVRFNHSDDVLYLHRDFSARFSRLGSYHTPNRTDNILVPSLDAWLYQNPHRCYYIDGRCGDFCLLSDYLALLGIHMSKPGDPPPKQSEVSGSFDWLYDATEIVMESQYSFNWSRSRHNSSIANRTSWDEL</sequence>
<dbReference type="EMBL" id="JAQQWI010000002">
    <property type="protein sequence ID" value="KAK8037642.1"/>
    <property type="molecule type" value="Genomic_DNA"/>
</dbReference>
<name>A0ABR1STU9_9PEZI</name>
<evidence type="ECO:0000313" key="3">
    <source>
        <dbReference type="Proteomes" id="UP001396898"/>
    </source>
</evidence>
<reference evidence="2 3" key="1">
    <citation type="submission" date="2023-01" db="EMBL/GenBank/DDBJ databases">
        <title>Analysis of 21 Apiospora genomes using comparative genomics revels a genus with tremendous synthesis potential of carbohydrate active enzymes and secondary metabolites.</title>
        <authorList>
            <person name="Sorensen T."/>
        </authorList>
    </citation>
    <scope>NUCLEOTIDE SEQUENCE [LARGE SCALE GENOMIC DNA]</scope>
    <source>
        <strain evidence="2 3">CBS 20057</strain>
    </source>
</reference>
<accession>A0ABR1STU9</accession>
<dbReference type="Pfam" id="PF20150">
    <property type="entry name" value="2EXR"/>
    <property type="match status" value="1"/>
</dbReference>
<evidence type="ECO:0000313" key="2">
    <source>
        <dbReference type="EMBL" id="KAK8037642.1"/>
    </source>
</evidence>
<keyword evidence="3" id="KW-1185">Reference proteome</keyword>
<gene>
    <name evidence="2" type="ORF">PG991_000988</name>
</gene>
<evidence type="ECO:0000259" key="1">
    <source>
        <dbReference type="Pfam" id="PF20150"/>
    </source>
</evidence>
<proteinExistence type="predicted"/>
<protein>
    <recommendedName>
        <fullName evidence="1">2EXR domain-containing protein</fullName>
    </recommendedName>
</protein>
<dbReference type="InterPro" id="IPR045518">
    <property type="entry name" value="2EXR"/>
</dbReference>
<comment type="caution">
    <text evidence="2">The sequence shown here is derived from an EMBL/GenBank/DDBJ whole genome shotgun (WGS) entry which is preliminary data.</text>
</comment>
<dbReference type="Proteomes" id="UP001396898">
    <property type="component" value="Unassembled WGS sequence"/>
</dbReference>
<feature type="domain" description="2EXR" evidence="1">
    <location>
        <begin position="30"/>
        <end position="121"/>
    </location>
</feature>